<name>A0A7C9NGZ0_9ACTN</name>
<evidence type="ECO:0000256" key="1">
    <source>
        <dbReference type="ARBA" id="ARBA00001974"/>
    </source>
</evidence>
<keyword evidence="5" id="KW-0560">Oxidoreductase</keyword>
<dbReference type="GO" id="GO:0016705">
    <property type="term" value="F:oxidoreductase activity, acting on paired donors, with incorporation or reduction of molecular oxygen"/>
    <property type="evidence" value="ECO:0007669"/>
    <property type="project" value="InterPro"/>
</dbReference>
<evidence type="ECO:0000313" key="8">
    <source>
        <dbReference type="Proteomes" id="UP000479526"/>
    </source>
</evidence>
<dbReference type="Gene3D" id="3.30.43.10">
    <property type="entry name" value="Uridine Diphospho-n-acetylenolpyruvylglucosamine Reductase, domain 2"/>
    <property type="match status" value="1"/>
</dbReference>
<evidence type="ECO:0000256" key="3">
    <source>
        <dbReference type="ARBA" id="ARBA00022630"/>
    </source>
</evidence>
<dbReference type="Gene3D" id="3.20.20.30">
    <property type="entry name" value="Luciferase-like domain"/>
    <property type="match status" value="1"/>
</dbReference>
<proteinExistence type="inferred from homology"/>
<dbReference type="PROSITE" id="PS00862">
    <property type="entry name" value="OX2_COVAL_FAD"/>
    <property type="match status" value="1"/>
</dbReference>
<feature type="domain" description="FAD-binding PCMH-type" evidence="6">
    <location>
        <begin position="283"/>
        <end position="455"/>
    </location>
</feature>
<dbReference type="InterPro" id="IPR050416">
    <property type="entry name" value="FAD-linked_Oxidoreductase"/>
</dbReference>
<dbReference type="Pfam" id="PF08031">
    <property type="entry name" value="BBE"/>
    <property type="match status" value="1"/>
</dbReference>
<dbReference type="Pfam" id="PF01565">
    <property type="entry name" value="FAD_binding_4"/>
    <property type="match status" value="1"/>
</dbReference>
<protein>
    <submittedName>
        <fullName evidence="7">LLM class flavin-dependent oxidoreductase</fullName>
    </submittedName>
</protein>
<evidence type="ECO:0000256" key="2">
    <source>
        <dbReference type="ARBA" id="ARBA00005466"/>
    </source>
</evidence>
<keyword evidence="4" id="KW-0274">FAD</keyword>
<dbReference type="EMBL" id="WXEW01000003">
    <property type="protein sequence ID" value="NAS22212.1"/>
    <property type="molecule type" value="Genomic_DNA"/>
</dbReference>
<dbReference type="InterPro" id="IPR036318">
    <property type="entry name" value="FAD-bd_PCMH-like_sf"/>
</dbReference>
<dbReference type="InterPro" id="IPR016166">
    <property type="entry name" value="FAD-bd_PCMH"/>
</dbReference>
<comment type="similarity">
    <text evidence="2">Belongs to the oxygen-dependent FAD-linked oxidoreductase family.</text>
</comment>
<dbReference type="InterPro" id="IPR016169">
    <property type="entry name" value="FAD-bd_PCMH_sub2"/>
</dbReference>
<comment type="caution">
    <text evidence="7">The sequence shown here is derived from an EMBL/GenBank/DDBJ whole genome shotgun (WGS) entry which is preliminary data.</text>
</comment>
<dbReference type="RefSeq" id="WP_161479613.1">
    <property type="nucleotide sequence ID" value="NZ_WXEW01000003.1"/>
</dbReference>
<dbReference type="Pfam" id="PF00296">
    <property type="entry name" value="Bac_luciferase"/>
    <property type="match status" value="1"/>
</dbReference>
<gene>
    <name evidence="7" type="ORF">GT755_11010</name>
</gene>
<reference evidence="7 8" key="1">
    <citation type="submission" date="2020-01" db="EMBL/GenBank/DDBJ databases">
        <title>Herbidospora sp. NEAU-GS84 nov., a novel actinomycete isolated from soil.</title>
        <authorList>
            <person name="Han L."/>
        </authorList>
    </citation>
    <scope>NUCLEOTIDE SEQUENCE [LARGE SCALE GENOMIC DNA]</scope>
    <source>
        <strain evidence="7 8">NEAU-GS84</strain>
    </source>
</reference>
<dbReference type="GO" id="GO:0071949">
    <property type="term" value="F:FAD binding"/>
    <property type="evidence" value="ECO:0007669"/>
    <property type="project" value="InterPro"/>
</dbReference>
<organism evidence="7 8">
    <name type="scientific">Herbidospora solisilvae</name>
    <dbReference type="NCBI Taxonomy" id="2696284"/>
    <lineage>
        <taxon>Bacteria</taxon>
        <taxon>Bacillati</taxon>
        <taxon>Actinomycetota</taxon>
        <taxon>Actinomycetes</taxon>
        <taxon>Streptosporangiales</taxon>
        <taxon>Streptosporangiaceae</taxon>
        <taxon>Herbidospora</taxon>
    </lineage>
</organism>
<evidence type="ECO:0000256" key="5">
    <source>
        <dbReference type="ARBA" id="ARBA00023002"/>
    </source>
</evidence>
<keyword evidence="8" id="KW-1185">Reference proteome</keyword>
<dbReference type="Gene3D" id="3.40.462.20">
    <property type="match status" value="1"/>
</dbReference>
<dbReference type="InterPro" id="IPR006094">
    <property type="entry name" value="Oxid_FAD_bind_N"/>
</dbReference>
<dbReference type="PANTHER" id="PTHR42973:SF39">
    <property type="entry name" value="FAD-BINDING PCMH-TYPE DOMAIN-CONTAINING PROTEIN"/>
    <property type="match status" value="1"/>
</dbReference>
<dbReference type="Proteomes" id="UP000479526">
    <property type="component" value="Unassembled WGS sequence"/>
</dbReference>
<dbReference type="AlphaFoldDB" id="A0A7C9NGZ0"/>
<dbReference type="PANTHER" id="PTHR42973">
    <property type="entry name" value="BINDING OXIDOREDUCTASE, PUTATIVE (AFU_ORTHOLOGUE AFUA_1G17690)-RELATED"/>
    <property type="match status" value="1"/>
</dbReference>
<dbReference type="InterPro" id="IPR036661">
    <property type="entry name" value="Luciferase-like_sf"/>
</dbReference>
<accession>A0A7C9NGZ0</accession>
<dbReference type="PROSITE" id="PS51387">
    <property type="entry name" value="FAD_PCMH"/>
    <property type="match status" value="1"/>
</dbReference>
<keyword evidence="3" id="KW-0285">Flavoprotein</keyword>
<sequence>MNYGHALRFGALTGRTELVEELGYDLAMVPEWTGLSWLAGRTGRIGLVGRLDVAEWNAAVLGRSAAGLDLLSGGRVALTLGTSGDVAALAEAIEVIRAIWDASAPRLTYDGVHHRLAGAEPGPEPAHAVPIWVTGDDPAVLELAGRQADGWVGVHDPERPECPRTANKLIDEAAMAAGRDPREIRRVLVVTGDVPAGVLDDGFGTIVLRSDDEAVLTRFARETIPALRAAAPGGLSDRPVRPAAALAKRRGGIDYDGVPESLAATAVEPGDRNYGRFRSNYLRGGSPGLLLFPRDPSEVAEALAFARRHPALPLGVRSGGHGVSGRSTNDGGIVIDLRHLDAVEVLDVGTRRVKIGPGARWNKVAAALRPHGWALGSGDYGGVGVGGLATAGGIGYLSRKHGLTIDHLRAVEIVLADGSVVRADEHENAELFWGVRGAGANFGIVTSFEFEVSEVTDVGWAQLVMDAADQAGFLRRFGEVASTAPRDTTAFLIMGPPRRGRPAVAQIMAMVDSADPEVIVERLQPFAGISALYQQQVVVAAYADVMDNAHGGDHQGQGEPVARSAFVREITPAFAAAAAKMLASGVVYFFQIRTVGGAVADVPADATAYAHRDAGFQVTAMGIDDKRMDALWEASREHFDGLYLSFETGLGKVADAFPPKTLDRLRALKRRYDPDNVFRDNFNIRDEK</sequence>
<dbReference type="SUPFAM" id="SSF51679">
    <property type="entry name" value="Bacterial luciferase-like"/>
    <property type="match status" value="1"/>
</dbReference>
<dbReference type="InterPro" id="IPR016167">
    <property type="entry name" value="FAD-bd_PCMH_sub1"/>
</dbReference>
<evidence type="ECO:0000313" key="7">
    <source>
        <dbReference type="EMBL" id="NAS22212.1"/>
    </source>
</evidence>
<dbReference type="InterPro" id="IPR011251">
    <property type="entry name" value="Luciferase-like_dom"/>
</dbReference>
<evidence type="ECO:0000256" key="4">
    <source>
        <dbReference type="ARBA" id="ARBA00022827"/>
    </source>
</evidence>
<dbReference type="Gene3D" id="3.30.465.10">
    <property type="match status" value="1"/>
</dbReference>
<comment type="cofactor">
    <cofactor evidence="1">
        <name>FAD</name>
        <dbReference type="ChEBI" id="CHEBI:57692"/>
    </cofactor>
</comment>
<dbReference type="InterPro" id="IPR012951">
    <property type="entry name" value="BBE"/>
</dbReference>
<dbReference type="SUPFAM" id="SSF56176">
    <property type="entry name" value="FAD-binding/transporter-associated domain-like"/>
    <property type="match status" value="1"/>
</dbReference>
<evidence type="ECO:0000259" key="6">
    <source>
        <dbReference type="PROSITE" id="PS51387"/>
    </source>
</evidence>
<dbReference type="InterPro" id="IPR006093">
    <property type="entry name" value="Oxy_OxRdtase_FAD_BS"/>
</dbReference>